<gene>
    <name evidence="2" type="ORF">SDC9_133304</name>
</gene>
<proteinExistence type="predicted"/>
<dbReference type="AlphaFoldDB" id="A0A645D9Y0"/>
<dbReference type="EMBL" id="VSSQ01034318">
    <property type="protein sequence ID" value="MPM86216.1"/>
    <property type="molecule type" value="Genomic_DNA"/>
</dbReference>
<dbReference type="InterPro" id="IPR038136">
    <property type="entry name" value="CofD-like_dom_sf"/>
</dbReference>
<evidence type="ECO:0000313" key="2">
    <source>
        <dbReference type="EMBL" id="MPM86216.1"/>
    </source>
</evidence>
<dbReference type="Gene3D" id="3.40.50.10680">
    <property type="entry name" value="CofD-like domains"/>
    <property type="match status" value="1"/>
</dbReference>
<sequence length="177" mass="19931">MEDGTIVKGETNIPKIENRIRKVFYQEKVRASEKAVQAILDADLIIYGIGSVYTSILPNVIIPEIKDALKESKAKKIYMCNAMTQPGETTSYAMEDHVDALLDHGATIDEVVIAKDKIPSKILNLYEEEGSVPVLSVRDTHSYKIREAELLDFTKNLVRHDSMKIKQLVEELLKNEG</sequence>
<dbReference type="GO" id="GO:0043743">
    <property type="term" value="F:LPPG:FO 2-phospho-L-lactate transferase activity"/>
    <property type="evidence" value="ECO:0007669"/>
    <property type="project" value="InterPro"/>
</dbReference>
<dbReference type="InterPro" id="IPR010119">
    <property type="entry name" value="Gluconeogen_factor"/>
</dbReference>
<evidence type="ECO:0000256" key="1">
    <source>
        <dbReference type="ARBA" id="ARBA00022490"/>
    </source>
</evidence>
<accession>A0A645D9Y0</accession>
<reference evidence="2" key="1">
    <citation type="submission" date="2019-08" db="EMBL/GenBank/DDBJ databases">
        <authorList>
            <person name="Kucharzyk K."/>
            <person name="Murdoch R.W."/>
            <person name="Higgins S."/>
            <person name="Loffler F."/>
        </authorList>
    </citation>
    <scope>NUCLEOTIDE SEQUENCE</scope>
</reference>
<dbReference type="PANTHER" id="PTHR30135:SF3">
    <property type="entry name" value="GLUCONEOGENESIS FACTOR-RELATED"/>
    <property type="match status" value="1"/>
</dbReference>
<dbReference type="SUPFAM" id="SSF142338">
    <property type="entry name" value="CofD-like"/>
    <property type="match status" value="1"/>
</dbReference>
<name>A0A645D9Y0_9ZZZZ</name>
<protein>
    <submittedName>
        <fullName evidence="2">Gluconeogenesis factor</fullName>
    </submittedName>
</protein>
<keyword evidence="1" id="KW-0963">Cytoplasm</keyword>
<comment type="caution">
    <text evidence="2">The sequence shown here is derived from an EMBL/GenBank/DDBJ whole genome shotgun (WGS) entry which is preliminary data.</text>
</comment>
<organism evidence="2">
    <name type="scientific">bioreactor metagenome</name>
    <dbReference type="NCBI Taxonomy" id="1076179"/>
    <lineage>
        <taxon>unclassified sequences</taxon>
        <taxon>metagenomes</taxon>
        <taxon>ecological metagenomes</taxon>
    </lineage>
</organism>
<dbReference type="Pfam" id="PF01933">
    <property type="entry name" value="CofD"/>
    <property type="match status" value="1"/>
</dbReference>
<dbReference type="InterPro" id="IPR002882">
    <property type="entry name" value="CofD"/>
</dbReference>
<dbReference type="PANTHER" id="PTHR30135">
    <property type="entry name" value="UNCHARACTERIZED PROTEIN YVCK-RELATED"/>
    <property type="match status" value="1"/>
</dbReference>